<protein>
    <submittedName>
        <fullName evidence="2">Uncharacterized protein</fullName>
    </submittedName>
</protein>
<name>A0A4Q9MXZ5_9APHY</name>
<evidence type="ECO:0000256" key="1">
    <source>
        <dbReference type="SAM" id="MobiDB-lite"/>
    </source>
</evidence>
<reference evidence="2" key="1">
    <citation type="submission" date="2019-01" db="EMBL/GenBank/DDBJ databases">
        <title>Draft genome sequences of three monokaryotic isolates of the white-rot basidiomycete fungus Dichomitus squalens.</title>
        <authorList>
            <consortium name="DOE Joint Genome Institute"/>
            <person name="Lopez S.C."/>
            <person name="Andreopoulos B."/>
            <person name="Pangilinan J."/>
            <person name="Lipzen A."/>
            <person name="Riley R."/>
            <person name="Ahrendt S."/>
            <person name="Ng V."/>
            <person name="Barry K."/>
            <person name="Daum C."/>
            <person name="Grigoriev I.V."/>
            <person name="Hilden K.S."/>
            <person name="Makela M.R."/>
            <person name="de Vries R.P."/>
        </authorList>
    </citation>
    <scope>NUCLEOTIDE SEQUENCE [LARGE SCALE GENOMIC DNA]</scope>
    <source>
        <strain evidence="2">OM18370.1</strain>
    </source>
</reference>
<organism evidence="2">
    <name type="scientific">Dichomitus squalens</name>
    <dbReference type="NCBI Taxonomy" id="114155"/>
    <lineage>
        <taxon>Eukaryota</taxon>
        <taxon>Fungi</taxon>
        <taxon>Dikarya</taxon>
        <taxon>Basidiomycota</taxon>
        <taxon>Agaricomycotina</taxon>
        <taxon>Agaricomycetes</taxon>
        <taxon>Polyporales</taxon>
        <taxon>Polyporaceae</taxon>
        <taxon>Dichomitus</taxon>
    </lineage>
</organism>
<feature type="region of interest" description="Disordered" evidence="1">
    <location>
        <begin position="1"/>
        <end position="69"/>
    </location>
</feature>
<proteinExistence type="predicted"/>
<evidence type="ECO:0000313" key="2">
    <source>
        <dbReference type="EMBL" id="TBU31632.1"/>
    </source>
</evidence>
<sequence length="126" mass="12875">MGTADVRAGCVLARPSEDPRPARPERANPHSPLQGYPATRPPRSGRPEACLPAAAAASDAHAGGGGRTQPIARHISVTALGPRAARSVGDLATQNPVLSARCSGAICTDATDAKPRPPTRAACLWV</sequence>
<dbReference type="AlphaFoldDB" id="A0A4Q9MXZ5"/>
<dbReference type="Proteomes" id="UP000292957">
    <property type="component" value="Unassembled WGS sequence"/>
</dbReference>
<feature type="compositionally biased region" description="Basic and acidic residues" evidence="1">
    <location>
        <begin position="15"/>
        <end position="28"/>
    </location>
</feature>
<gene>
    <name evidence="2" type="ORF">BD311DRAFT_775946</name>
</gene>
<accession>A0A4Q9MXZ5</accession>
<dbReference type="EMBL" id="ML143398">
    <property type="protein sequence ID" value="TBU31632.1"/>
    <property type="molecule type" value="Genomic_DNA"/>
</dbReference>